<organism evidence="14 15">
    <name type="scientific">Candidatus Woesebacteria bacterium RIFCSPHIGHO2_01_FULL_38_9</name>
    <dbReference type="NCBI Taxonomy" id="1802492"/>
    <lineage>
        <taxon>Bacteria</taxon>
        <taxon>Candidatus Woeseibacteriota</taxon>
    </lineage>
</organism>
<dbReference type="EMBL" id="MGGE01000007">
    <property type="protein sequence ID" value="OGM21760.1"/>
    <property type="molecule type" value="Genomic_DNA"/>
</dbReference>
<gene>
    <name evidence="14" type="ORF">A2714_02695</name>
</gene>
<dbReference type="Gene3D" id="3.90.550.10">
    <property type="entry name" value="Spore Coat Polysaccharide Biosynthesis Protein SpsA, Chain A"/>
    <property type="match status" value="1"/>
</dbReference>
<dbReference type="InterPro" id="IPR001173">
    <property type="entry name" value="Glyco_trans_2-like"/>
</dbReference>
<evidence type="ECO:0000256" key="4">
    <source>
        <dbReference type="ARBA" id="ARBA00012583"/>
    </source>
</evidence>
<keyword evidence="6" id="KW-0808">Transferase</keyword>
<sequence length="240" mass="27666">MKPYLSVIIPVYNEEKRIKNLKKIDRFLQSFKYTSEIVLVNDGSNDKTEEILLKISLKTPLKIISYDKNMGKGHAVKKGMLKARGLYLLFMDVDLSTSPSDLPKFLKRIKEYDVVIGSRKIEGANVFNRQSFVRESLGKSFTLLSRRTLGLDISDFTCGFKCFTKDAALNIFNKVTIDRWGFDPEVLFIANKLGYRILEIPVKWRNDPNTKVRFPQDIIRSLRDLIKIRANSIKGVYSKT</sequence>
<feature type="domain" description="Glycosyltransferase 2-like" evidence="13">
    <location>
        <begin position="6"/>
        <end position="168"/>
    </location>
</feature>
<evidence type="ECO:0000256" key="1">
    <source>
        <dbReference type="ARBA" id="ARBA00004389"/>
    </source>
</evidence>
<dbReference type="CDD" id="cd04188">
    <property type="entry name" value="DPG_synthase"/>
    <property type="match status" value="1"/>
</dbReference>
<accession>A0A1F7Y3K0</accession>
<evidence type="ECO:0000259" key="13">
    <source>
        <dbReference type="Pfam" id="PF00535"/>
    </source>
</evidence>
<evidence type="ECO:0000256" key="5">
    <source>
        <dbReference type="ARBA" id="ARBA00022676"/>
    </source>
</evidence>
<dbReference type="GO" id="GO:0006487">
    <property type="term" value="P:protein N-linked glycosylation"/>
    <property type="evidence" value="ECO:0007669"/>
    <property type="project" value="TreeGrafter"/>
</dbReference>
<keyword evidence="10" id="KW-1133">Transmembrane helix</keyword>
<dbReference type="EC" id="2.4.1.117" evidence="4"/>
<dbReference type="InterPro" id="IPR029044">
    <property type="entry name" value="Nucleotide-diphossugar_trans"/>
</dbReference>
<dbReference type="Pfam" id="PF00535">
    <property type="entry name" value="Glycos_transf_2"/>
    <property type="match status" value="1"/>
</dbReference>
<evidence type="ECO:0000256" key="9">
    <source>
        <dbReference type="ARBA" id="ARBA00022968"/>
    </source>
</evidence>
<comment type="pathway">
    <text evidence="2">Protein modification; protein glycosylation.</text>
</comment>
<evidence type="ECO:0000256" key="6">
    <source>
        <dbReference type="ARBA" id="ARBA00022679"/>
    </source>
</evidence>
<keyword evidence="5" id="KW-0328">Glycosyltransferase</keyword>
<comment type="catalytic activity">
    <reaction evidence="12">
        <text>a di-trans,poly-cis-dolichyl phosphate + UDP-alpha-D-glucose = a di-trans,poly-cis-dolichyl beta-D-glucosyl phosphate + UDP</text>
        <dbReference type="Rhea" id="RHEA:15401"/>
        <dbReference type="Rhea" id="RHEA-COMP:19498"/>
        <dbReference type="Rhea" id="RHEA-COMP:19502"/>
        <dbReference type="ChEBI" id="CHEBI:57525"/>
        <dbReference type="ChEBI" id="CHEBI:57683"/>
        <dbReference type="ChEBI" id="CHEBI:58223"/>
        <dbReference type="ChEBI" id="CHEBI:58885"/>
        <dbReference type="EC" id="2.4.1.117"/>
    </reaction>
    <physiologicalReaction direction="left-to-right" evidence="12">
        <dbReference type="Rhea" id="RHEA:15402"/>
    </physiologicalReaction>
</comment>
<evidence type="ECO:0000256" key="11">
    <source>
        <dbReference type="ARBA" id="ARBA00023136"/>
    </source>
</evidence>
<dbReference type="GO" id="GO:0004581">
    <property type="term" value="F:dolichyl-phosphate beta-glucosyltransferase activity"/>
    <property type="evidence" value="ECO:0007669"/>
    <property type="project" value="UniProtKB-EC"/>
</dbReference>
<evidence type="ECO:0000256" key="3">
    <source>
        <dbReference type="ARBA" id="ARBA00006739"/>
    </source>
</evidence>
<protein>
    <recommendedName>
        <fullName evidence="4">dolichyl-phosphate beta-glucosyltransferase</fullName>
        <ecNumber evidence="4">2.4.1.117</ecNumber>
    </recommendedName>
</protein>
<dbReference type="PANTHER" id="PTHR10859">
    <property type="entry name" value="GLYCOSYL TRANSFERASE"/>
    <property type="match status" value="1"/>
</dbReference>
<reference evidence="14 15" key="1">
    <citation type="journal article" date="2016" name="Nat. Commun.">
        <title>Thousands of microbial genomes shed light on interconnected biogeochemical processes in an aquifer system.</title>
        <authorList>
            <person name="Anantharaman K."/>
            <person name="Brown C.T."/>
            <person name="Hug L.A."/>
            <person name="Sharon I."/>
            <person name="Castelle C.J."/>
            <person name="Probst A.J."/>
            <person name="Thomas B.C."/>
            <person name="Singh A."/>
            <person name="Wilkins M.J."/>
            <person name="Karaoz U."/>
            <person name="Brodie E.L."/>
            <person name="Williams K.H."/>
            <person name="Hubbard S.S."/>
            <person name="Banfield J.F."/>
        </authorList>
    </citation>
    <scope>NUCLEOTIDE SEQUENCE [LARGE SCALE GENOMIC DNA]</scope>
</reference>
<keyword evidence="8" id="KW-0256">Endoplasmic reticulum</keyword>
<dbReference type="InterPro" id="IPR035518">
    <property type="entry name" value="DPG_synthase"/>
</dbReference>
<comment type="caution">
    <text evidence="14">The sequence shown here is derived from an EMBL/GenBank/DDBJ whole genome shotgun (WGS) entry which is preliminary data.</text>
</comment>
<dbReference type="PANTHER" id="PTHR10859:SF91">
    <property type="entry name" value="DOLICHYL-PHOSPHATE BETA-GLUCOSYLTRANSFERASE"/>
    <property type="match status" value="1"/>
</dbReference>
<evidence type="ECO:0000313" key="14">
    <source>
        <dbReference type="EMBL" id="OGM21760.1"/>
    </source>
</evidence>
<dbReference type="SUPFAM" id="SSF53448">
    <property type="entry name" value="Nucleotide-diphospho-sugar transferases"/>
    <property type="match status" value="1"/>
</dbReference>
<dbReference type="Proteomes" id="UP000178419">
    <property type="component" value="Unassembled WGS sequence"/>
</dbReference>
<comment type="subcellular location">
    <subcellularLocation>
        <location evidence="1">Endoplasmic reticulum membrane</location>
        <topology evidence="1">Single-pass membrane protein</topology>
    </subcellularLocation>
</comment>
<name>A0A1F7Y3K0_9BACT</name>
<dbReference type="AlphaFoldDB" id="A0A1F7Y3K0"/>
<evidence type="ECO:0000256" key="10">
    <source>
        <dbReference type="ARBA" id="ARBA00022989"/>
    </source>
</evidence>
<keyword evidence="9" id="KW-0735">Signal-anchor</keyword>
<proteinExistence type="inferred from homology"/>
<evidence type="ECO:0000313" key="15">
    <source>
        <dbReference type="Proteomes" id="UP000178419"/>
    </source>
</evidence>
<evidence type="ECO:0000256" key="8">
    <source>
        <dbReference type="ARBA" id="ARBA00022824"/>
    </source>
</evidence>
<keyword evidence="11" id="KW-0472">Membrane</keyword>
<evidence type="ECO:0000256" key="12">
    <source>
        <dbReference type="ARBA" id="ARBA00045097"/>
    </source>
</evidence>
<evidence type="ECO:0000256" key="2">
    <source>
        <dbReference type="ARBA" id="ARBA00004922"/>
    </source>
</evidence>
<comment type="similarity">
    <text evidence="3">Belongs to the glycosyltransferase 2 family.</text>
</comment>
<keyword evidence="7" id="KW-0812">Transmembrane</keyword>
<evidence type="ECO:0000256" key="7">
    <source>
        <dbReference type="ARBA" id="ARBA00022692"/>
    </source>
</evidence>